<dbReference type="PATRIC" id="fig|1423788.3.peg.2628"/>
<dbReference type="Proteomes" id="UP000051515">
    <property type="component" value="Unassembled WGS sequence"/>
</dbReference>
<dbReference type="RefSeq" id="WP_056953664.1">
    <property type="nucleotide sequence ID" value="NZ_AZDY01000038.1"/>
</dbReference>
<keyword evidence="1" id="KW-0472">Membrane</keyword>
<sequence length="61" mass="6873">MNYIIGIGAMALGIWQLIVSKQYFDNMKKQSAPMIFSLIAVIFSMLFGAFAIVFGVLRIFH</sequence>
<proteinExistence type="predicted"/>
<name>A0A0R1KLT3_9LACO</name>
<dbReference type="OrthoDB" id="2323853at2"/>
<organism evidence="2 3">
    <name type="scientific">Companilactobacillus bobalius DSM 19674</name>
    <dbReference type="NCBI Taxonomy" id="1423788"/>
    <lineage>
        <taxon>Bacteria</taxon>
        <taxon>Bacillati</taxon>
        <taxon>Bacillota</taxon>
        <taxon>Bacilli</taxon>
        <taxon>Lactobacillales</taxon>
        <taxon>Lactobacillaceae</taxon>
        <taxon>Companilactobacillus</taxon>
        <taxon>Companilactobacillus bobalius</taxon>
    </lineage>
</organism>
<accession>A0A0R1KLT3</accession>
<gene>
    <name evidence="2" type="ORF">FC78_GL002557</name>
</gene>
<keyword evidence="1" id="KW-0812">Transmembrane</keyword>
<dbReference type="AlphaFoldDB" id="A0A0R1KLT3"/>
<protein>
    <submittedName>
        <fullName evidence="2">Uncharacterized protein</fullName>
    </submittedName>
</protein>
<evidence type="ECO:0000256" key="1">
    <source>
        <dbReference type="SAM" id="Phobius"/>
    </source>
</evidence>
<reference evidence="2 3" key="1">
    <citation type="journal article" date="2015" name="Genome Announc.">
        <title>Expanding the biotechnology potential of lactobacilli through comparative genomics of 213 strains and associated genera.</title>
        <authorList>
            <person name="Sun Z."/>
            <person name="Harris H.M."/>
            <person name="McCann A."/>
            <person name="Guo C."/>
            <person name="Argimon S."/>
            <person name="Zhang W."/>
            <person name="Yang X."/>
            <person name="Jeffery I.B."/>
            <person name="Cooney J.C."/>
            <person name="Kagawa T.F."/>
            <person name="Liu W."/>
            <person name="Song Y."/>
            <person name="Salvetti E."/>
            <person name="Wrobel A."/>
            <person name="Rasinkangas P."/>
            <person name="Parkhill J."/>
            <person name="Rea M.C."/>
            <person name="O'Sullivan O."/>
            <person name="Ritari J."/>
            <person name="Douillard F.P."/>
            <person name="Paul Ross R."/>
            <person name="Yang R."/>
            <person name="Briner A.E."/>
            <person name="Felis G.E."/>
            <person name="de Vos W.M."/>
            <person name="Barrangou R."/>
            <person name="Klaenhammer T.R."/>
            <person name="Caufield P.W."/>
            <person name="Cui Y."/>
            <person name="Zhang H."/>
            <person name="O'Toole P.W."/>
        </authorList>
    </citation>
    <scope>NUCLEOTIDE SEQUENCE [LARGE SCALE GENOMIC DNA]</scope>
    <source>
        <strain evidence="2 3">DSM 19674</strain>
    </source>
</reference>
<keyword evidence="3" id="KW-1185">Reference proteome</keyword>
<comment type="caution">
    <text evidence="2">The sequence shown here is derived from an EMBL/GenBank/DDBJ whole genome shotgun (WGS) entry which is preliminary data.</text>
</comment>
<dbReference type="EMBL" id="AZDY01000038">
    <property type="protein sequence ID" value="KRK82547.1"/>
    <property type="molecule type" value="Genomic_DNA"/>
</dbReference>
<keyword evidence="1" id="KW-1133">Transmembrane helix</keyword>
<feature type="transmembrane region" description="Helical" evidence="1">
    <location>
        <begin position="36"/>
        <end position="60"/>
    </location>
</feature>
<evidence type="ECO:0000313" key="2">
    <source>
        <dbReference type="EMBL" id="KRK82547.1"/>
    </source>
</evidence>
<evidence type="ECO:0000313" key="3">
    <source>
        <dbReference type="Proteomes" id="UP000051515"/>
    </source>
</evidence>